<dbReference type="PANTHER" id="PTHR47959:SF13">
    <property type="entry name" value="ATP-DEPENDENT RNA HELICASE RHLE"/>
    <property type="match status" value="1"/>
</dbReference>
<dbReference type="SMART" id="SM00487">
    <property type="entry name" value="DEXDc"/>
    <property type="match status" value="1"/>
</dbReference>
<dbReference type="Pfam" id="PF00271">
    <property type="entry name" value="Helicase_C"/>
    <property type="match status" value="1"/>
</dbReference>
<comment type="similarity">
    <text evidence="5">Belongs to the DEAD box helicase family.</text>
</comment>
<dbReference type="EMBL" id="JAUHLN010000001">
    <property type="protein sequence ID" value="MDN4071474.1"/>
    <property type="molecule type" value="Genomic_DNA"/>
</dbReference>
<evidence type="ECO:0000256" key="5">
    <source>
        <dbReference type="ARBA" id="ARBA00038437"/>
    </source>
</evidence>
<dbReference type="PROSITE" id="PS51195">
    <property type="entry name" value="Q_MOTIF"/>
    <property type="match status" value="1"/>
</dbReference>
<evidence type="ECO:0000313" key="11">
    <source>
        <dbReference type="EMBL" id="MDN4071474.1"/>
    </source>
</evidence>
<evidence type="ECO:0000256" key="3">
    <source>
        <dbReference type="ARBA" id="ARBA00022806"/>
    </source>
</evidence>
<feature type="domain" description="Helicase C-terminal" evidence="9">
    <location>
        <begin position="214"/>
        <end position="374"/>
    </location>
</feature>
<feature type="region of interest" description="Disordered" evidence="7">
    <location>
        <begin position="366"/>
        <end position="406"/>
    </location>
</feature>
<dbReference type="InterPro" id="IPR027417">
    <property type="entry name" value="P-loop_NTPase"/>
</dbReference>
<keyword evidence="12" id="KW-1185">Reference proteome</keyword>
<proteinExistence type="inferred from homology"/>
<organism evidence="11 12">
    <name type="scientific">Fictibacillus terranigra</name>
    <dbReference type="NCBI Taxonomy" id="3058424"/>
    <lineage>
        <taxon>Bacteria</taxon>
        <taxon>Bacillati</taxon>
        <taxon>Bacillota</taxon>
        <taxon>Bacilli</taxon>
        <taxon>Bacillales</taxon>
        <taxon>Fictibacillaceae</taxon>
        <taxon>Fictibacillus</taxon>
    </lineage>
</organism>
<accession>A0ABT8E0M2</accession>
<keyword evidence="4" id="KW-0067">ATP-binding</keyword>
<keyword evidence="3 11" id="KW-0347">Helicase</keyword>
<dbReference type="Pfam" id="PF00270">
    <property type="entry name" value="DEAD"/>
    <property type="match status" value="1"/>
</dbReference>
<dbReference type="CDD" id="cd00268">
    <property type="entry name" value="DEADc"/>
    <property type="match status" value="1"/>
</dbReference>
<evidence type="ECO:0000256" key="4">
    <source>
        <dbReference type="ARBA" id="ARBA00022840"/>
    </source>
</evidence>
<feature type="compositionally biased region" description="Basic and acidic residues" evidence="7">
    <location>
        <begin position="366"/>
        <end position="387"/>
    </location>
</feature>
<dbReference type="GO" id="GO:0016787">
    <property type="term" value="F:hydrolase activity"/>
    <property type="evidence" value="ECO:0007669"/>
    <property type="project" value="UniProtKB-KW"/>
</dbReference>
<evidence type="ECO:0000256" key="6">
    <source>
        <dbReference type="PROSITE-ProRule" id="PRU00552"/>
    </source>
</evidence>
<dbReference type="InterPro" id="IPR014001">
    <property type="entry name" value="Helicase_ATP-bd"/>
</dbReference>
<dbReference type="PANTHER" id="PTHR47959">
    <property type="entry name" value="ATP-DEPENDENT RNA HELICASE RHLE-RELATED"/>
    <property type="match status" value="1"/>
</dbReference>
<protein>
    <submittedName>
        <fullName evidence="11">DEAD/DEAH box helicase</fullName>
        <ecNumber evidence="11">3.6.4.-</ecNumber>
    </submittedName>
</protein>
<dbReference type="CDD" id="cd18787">
    <property type="entry name" value="SF2_C_DEAD"/>
    <property type="match status" value="1"/>
</dbReference>
<evidence type="ECO:0000259" key="10">
    <source>
        <dbReference type="PROSITE" id="PS51195"/>
    </source>
</evidence>
<dbReference type="SUPFAM" id="SSF52540">
    <property type="entry name" value="P-loop containing nucleoside triphosphate hydrolases"/>
    <property type="match status" value="1"/>
</dbReference>
<reference evidence="11" key="1">
    <citation type="submission" date="2023-06" db="EMBL/GenBank/DDBJ databases">
        <title>Draft Genome Sequences of Representative Paenibacillus Polymyxa, Bacillus cereus, Fictibacillus sp., and Brevibacillus agri Strains Isolated from Amazonian Dark Earth.</title>
        <authorList>
            <person name="Pellegrinetti T.A."/>
            <person name="Cunha I.C.M."/>
            <person name="Chaves M.G."/>
            <person name="Freitas A.S."/>
            <person name="Silva A.V.R."/>
            <person name="Tsai S.M."/>
            <person name="Mendes L.W."/>
        </authorList>
    </citation>
    <scope>NUCLEOTIDE SEQUENCE</scope>
    <source>
        <strain evidence="11">CENA-BCM004</strain>
    </source>
</reference>
<dbReference type="InterPro" id="IPR044742">
    <property type="entry name" value="DEAD/DEAH_RhlB"/>
</dbReference>
<evidence type="ECO:0000256" key="1">
    <source>
        <dbReference type="ARBA" id="ARBA00022741"/>
    </source>
</evidence>
<dbReference type="PROSITE" id="PS51192">
    <property type="entry name" value="HELICASE_ATP_BIND_1"/>
    <property type="match status" value="1"/>
</dbReference>
<name>A0ABT8E0M2_9BACL</name>
<evidence type="ECO:0000259" key="9">
    <source>
        <dbReference type="PROSITE" id="PS51194"/>
    </source>
</evidence>
<evidence type="ECO:0000313" key="12">
    <source>
        <dbReference type="Proteomes" id="UP001168694"/>
    </source>
</evidence>
<evidence type="ECO:0000256" key="2">
    <source>
        <dbReference type="ARBA" id="ARBA00022801"/>
    </source>
</evidence>
<dbReference type="InterPro" id="IPR001650">
    <property type="entry name" value="Helicase_C-like"/>
</dbReference>
<dbReference type="PROSITE" id="PS51194">
    <property type="entry name" value="HELICASE_CTER"/>
    <property type="match status" value="1"/>
</dbReference>
<gene>
    <name evidence="11" type="ORF">QYF49_00325</name>
</gene>
<keyword evidence="1" id="KW-0547">Nucleotide-binding</keyword>
<feature type="domain" description="DEAD-box RNA helicase Q" evidence="10">
    <location>
        <begin position="2"/>
        <end position="30"/>
    </location>
</feature>
<dbReference type="InterPro" id="IPR014014">
    <property type="entry name" value="RNA_helicase_DEAD_Q_motif"/>
</dbReference>
<feature type="short sequence motif" description="Q motif" evidence="6">
    <location>
        <begin position="2"/>
        <end position="30"/>
    </location>
</feature>
<dbReference type="SMART" id="SM00490">
    <property type="entry name" value="HELICc"/>
    <property type="match status" value="1"/>
</dbReference>
<dbReference type="EC" id="3.6.4.-" evidence="11"/>
<evidence type="ECO:0000256" key="7">
    <source>
        <dbReference type="SAM" id="MobiDB-lite"/>
    </source>
</evidence>
<comment type="caution">
    <text evidence="11">The sequence shown here is derived from an EMBL/GenBank/DDBJ whole genome shotgun (WGS) entry which is preliminary data.</text>
</comment>
<dbReference type="InterPro" id="IPR011545">
    <property type="entry name" value="DEAD/DEAH_box_helicase_dom"/>
</dbReference>
<evidence type="ECO:0000259" key="8">
    <source>
        <dbReference type="PROSITE" id="PS51192"/>
    </source>
</evidence>
<sequence>MGGFDALQVDPLLRKTLAEYGITQPTAIQEQVIPLLLEGKDVIAKSQTGTGKTMAFAVPMLQRIDRGKGAVQALIVTPTRELAIQVAEEVRKLSRAIGIEVLSVYGGQDVIQQMHKLGGRVQVVIATPGRLLDHVRRGTLDLSQVRMLVLDEADQMLHIGFLQDVEEIIHQTPESRQMMLFSATMPPEIVKLAGKYIKHPEQITVKKTLITLKEIRQRVIETTDRSKQEDLKLLLELHRPYLAIIFCRTKRRVSKLNEALKEAGFQTDELHGDLTQAKREAVMNAFRKGEIRYLIATDVAARGLDVEGVTHVINYDIPQDTESYIHRIGRTGRAGNKGLAVTMVATKDSRHLQLIEKGIKEKIQKLKLEKPQRKKDGIHAEPNDKLRNLRTGAGGTDQKSRKPRRR</sequence>
<feature type="domain" description="Helicase ATP-binding" evidence="8">
    <location>
        <begin position="33"/>
        <end position="203"/>
    </location>
</feature>
<dbReference type="RefSeq" id="WP_290397651.1">
    <property type="nucleotide sequence ID" value="NZ_JAUHLN010000001.1"/>
</dbReference>
<keyword evidence="2 11" id="KW-0378">Hydrolase</keyword>
<dbReference type="Proteomes" id="UP001168694">
    <property type="component" value="Unassembled WGS sequence"/>
</dbReference>
<dbReference type="InterPro" id="IPR050079">
    <property type="entry name" value="DEAD_box_RNA_helicase"/>
</dbReference>
<dbReference type="GO" id="GO:0004386">
    <property type="term" value="F:helicase activity"/>
    <property type="evidence" value="ECO:0007669"/>
    <property type="project" value="UniProtKB-KW"/>
</dbReference>
<dbReference type="Gene3D" id="3.40.50.300">
    <property type="entry name" value="P-loop containing nucleotide triphosphate hydrolases"/>
    <property type="match status" value="2"/>
</dbReference>